<dbReference type="PROSITE" id="PS01087">
    <property type="entry name" value="RADICAL_ACTIVATING"/>
    <property type="match status" value="1"/>
</dbReference>
<evidence type="ECO:0000256" key="6">
    <source>
        <dbReference type="ARBA" id="ARBA00023002"/>
    </source>
</evidence>
<dbReference type="Pfam" id="PF04055">
    <property type="entry name" value="Radical_SAM"/>
    <property type="match status" value="1"/>
</dbReference>
<dbReference type="SFLD" id="SFLDS00029">
    <property type="entry name" value="Radical_SAM"/>
    <property type="match status" value="2"/>
</dbReference>
<dbReference type="InterPro" id="IPR006638">
    <property type="entry name" value="Elp3/MiaA/NifB-like_rSAM"/>
</dbReference>
<evidence type="ECO:0000313" key="10">
    <source>
        <dbReference type="EMBL" id="XBX73947.1"/>
    </source>
</evidence>
<keyword evidence="3" id="KW-0004">4Fe-4S</keyword>
<dbReference type="RefSeq" id="WP_350342708.1">
    <property type="nucleotide sequence ID" value="NZ_CP158367.1"/>
</dbReference>
<evidence type="ECO:0000256" key="8">
    <source>
        <dbReference type="ARBA" id="ARBA00023014"/>
    </source>
</evidence>
<dbReference type="PANTHER" id="PTHR30352">
    <property type="entry name" value="PYRUVATE FORMATE-LYASE-ACTIVATING ENZYME"/>
    <property type="match status" value="1"/>
</dbReference>
<dbReference type="EMBL" id="CP158367">
    <property type="protein sequence ID" value="XBX73947.1"/>
    <property type="molecule type" value="Genomic_DNA"/>
</dbReference>
<proteinExistence type="inferred from homology"/>
<gene>
    <name evidence="10" type="ORF">PRVXT_001965</name>
</gene>
<comment type="similarity">
    <text evidence="2">Belongs to the organic radical-activating enzymes family.</text>
</comment>
<dbReference type="GO" id="GO:0046872">
    <property type="term" value="F:metal ion binding"/>
    <property type="evidence" value="ECO:0007669"/>
    <property type="project" value="UniProtKB-KW"/>
</dbReference>
<sequence length="241" mass="27916">MNNLHINKIVDFSYVDGPGNRLVLFLQGCNFNCQYCHNPETIPERKAKSYTVEETFNYIIKRKDYIAGVTASGGECTLQWEPLMKLFAKLKEQTQLTTFIDTNGNVCDKKMDALLGYTDGFMIDLKAVNYDTHKRITGKGNEQVIKTIKKAVKHNKLYELRYVLIPEINDSKNDLKDLANFIKYLNAETYLMLIPYRNQGVVGEFKSLPSMTEDQYNRILKTMYSLGLEKIIKKRNFFCKN</sequence>
<dbReference type="Gene3D" id="3.20.20.70">
    <property type="entry name" value="Aldolase class I"/>
    <property type="match status" value="1"/>
</dbReference>
<evidence type="ECO:0000259" key="9">
    <source>
        <dbReference type="PROSITE" id="PS51918"/>
    </source>
</evidence>
<dbReference type="InterPro" id="IPR001989">
    <property type="entry name" value="Radical_activat_CS"/>
</dbReference>
<dbReference type="InterPro" id="IPR007197">
    <property type="entry name" value="rSAM"/>
</dbReference>
<reference evidence="10" key="2">
    <citation type="submission" date="2024-06" db="EMBL/GenBank/DDBJ databases">
        <authorList>
            <person name="Petrova K.O."/>
            <person name="Toshchakov S.V."/>
            <person name="Boltjanskaja Y.V."/>
            <person name="Kevbrin V."/>
        </authorList>
    </citation>
    <scope>NUCLEOTIDE SEQUENCE</scope>
    <source>
        <strain evidence="10">Z-910T</strain>
    </source>
</reference>
<dbReference type="SMART" id="SM00729">
    <property type="entry name" value="Elp3"/>
    <property type="match status" value="1"/>
</dbReference>
<dbReference type="SUPFAM" id="SSF102114">
    <property type="entry name" value="Radical SAM enzymes"/>
    <property type="match status" value="1"/>
</dbReference>
<evidence type="ECO:0000256" key="3">
    <source>
        <dbReference type="ARBA" id="ARBA00022485"/>
    </source>
</evidence>
<dbReference type="CDD" id="cd01335">
    <property type="entry name" value="Radical_SAM"/>
    <property type="match status" value="1"/>
</dbReference>
<dbReference type="SFLD" id="SFLDG01067">
    <property type="entry name" value="SPASM/twitch_domain_containing"/>
    <property type="match status" value="1"/>
</dbReference>
<dbReference type="GO" id="GO:0051539">
    <property type="term" value="F:4 iron, 4 sulfur cluster binding"/>
    <property type="evidence" value="ECO:0007669"/>
    <property type="project" value="UniProtKB-KW"/>
</dbReference>
<accession>A0AAU7VJB6</accession>
<keyword evidence="4" id="KW-0949">S-adenosyl-L-methionine</keyword>
<dbReference type="AlphaFoldDB" id="A0AAU7VJB6"/>
<keyword evidence="8" id="KW-0411">Iron-sulfur</keyword>
<keyword evidence="7" id="KW-0408">Iron</keyword>
<dbReference type="PANTHER" id="PTHR30352:SF13">
    <property type="entry name" value="GLYCYL-RADICAL ENZYME ACTIVATING ENZYME YJJW-RELATED"/>
    <property type="match status" value="1"/>
</dbReference>
<dbReference type="PROSITE" id="PS51918">
    <property type="entry name" value="RADICAL_SAM"/>
    <property type="match status" value="1"/>
</dbReference>
<dbReference type="InterPro" id="IPR013785">
    <property type="entry name" value="Aldolase_TIM"/>
</dbReference>
<dbReference type="InterPro" id="IPR058240">
    <property type="entry name" value="rSAM_sf"/>
</dbReference>
<evidence type="ECO:0000256" key="7">
    <source>
        <dbReference type="ARBA" id="ARBA00023004"/>
    </source>
</evidence>
<reference evidence="10" key="1">
    <citation type="journal article" date="2013" name="Extremophiles">
        <title>Proteinivorax tanatarense gen. nov., sp. nov., an anaerobic, haloalkaliphilic, proteolytic bacterium isolated from a decaying algal bloom, and proposal of Proteinivoraceae fam. nov.</title>
        <authorList>
            <person name="Kevbrin V."/>
            <person name="Boltyanskaya Y."/>
            <person name="Zhilina T."/>
            <person name="Kolganova T."/>
            <person name="Lavrentjeva E."/>
            <person name="Kuznetsov B."/>
        </authorList>
    </citation>
    <scope>NUCLEOTIDE SEQUENCE</scope>
    <source>
        <strain evidence="10">Z-910T</strain>
    </source>
</reference>
<evidence type="ECO:0000256" key="1">
    <source>
        <dbReference type="ARBA" id="ARBA00001966"/>
    </source>
</evidence>
<dbReference type="SFLD" id="SFLDG01066">
    <property type="entry name" value="organic_radical-activating_enz"/>
    <property type="match status" value="1"/>
</dbReference>
<dbReference type="GO" id="GO:0016491">
    <property type="term" value="F:oxidoreductase activity"/>
    <property type="evidence" value="ECO:0007669"/>
    <property type="project" value="UniProtKB-KW"/>
</dbReference>
<keyword evidence="5" id="KW-0479">Metal-binding</keyword>
<keyword evidence="6" id="KW-0560">Oxidoreductase</keyword>
<evidence type="ECO:0000256" key="4">
    <source>
        <dbReference type="ARBA" id="ARBA00022691"/>
    </source>
</evidence>
<evidence type="ECO:0000256" key="5">
    <source>
        <dbReference type="ARBA" id="ARBA00022723"/>
    </source>
</evidence>
<organism evidence="10">
    <name type="scientific">Proteinivorax tanatarense</name>
    <dbReference type="NCBI Taxonomy" id="1260629"/>
    <lineage>
        <taxon>Bacteria</taxon>
        <taxon>Bacillati</taxon>
        <taxon>Bacillota</taxon>
        <taxon>Clostridia</taxon>
        <taxon>Eubacteriales</taxon>
        <taxon>Proteinivoracaceae</taxon>
        <taxon>Proteinivorax</taxon>
    </lineage>
</organism>
<feature type="domain" description="Radical SAM core" evidence="9">
    <location>
        <begin position="15"/>
        <end position="235"/>
    </location>
</feature>
<protein>
    <submittedName>
        <fullName evidence="10">Radical SAM protein</fullName>
    </submittedName>
</protein>
<name>A0AAU7VJB6_9FIRM</name>
<dbReference type="InterPro" id="IPR034457">
    <property type="entry name" value="Organic_radical-activating"/>
</dbReference>
<evidence type="ECO:0000256" key="2">
    <source>
        <dbReference type="ARBA" id="ARBA00009777"/>
    </source>
</evidence>
<comment type="cofactor">
    <cofactor evidence="1">
        <name>[4Fe-4S] cluster</name>
        <dbReference type="ChEBI" id="CHEBI:49883"/>
    </cofactor>
</comment>